<gene>
    <name evidence="12" type="primary">107359163</name>
</gene>
<keyword evidence="4 7" id="KW-0442">Lipid degradation</keyword>
<dbReference type="GO" id="GO:0016042">
    <property type="term" value="P:lipid catabolic process"/>
    <property type="evidence" value="ECO:0007669"/>
    <property type="project" value="UniProtKB-KW"/>
</dbReference>
<dbReference type="PANTHER" id="PTHR11005">
    <property type="entry name" value="LYSOSOMAL ACID LIPASE-RELATED"/>
    <property type="match status" value="1"/>
</dbReference>
<dbReference type="eggNOG" id="KOG2624">
    <property type="taxonomic scope" value="Eukaryota"/>
</dbReference>
<keyword evidence="3 7" id="KW-0378">Hydrolase</keyword>
<evidence type="ECO:0000313" key="12">
    <source>
        <dbReference type="EnsemblMetazoa" id="tetur03g04340.1"/>
    </source>
</evidence>
<evidence type="ECO:0000256" key="4">
    <source>
        <dbReference type="ARBA" id="ARBA00022963"/>
    </source>
</evidence>
<evidence type="ECO:0000256" key="2">
    <source>
        <dbReference type="ARBA" id="ARBA00022729"/>
    </source>
</evidence>
<dbReference type="Pfam" id="PF04083">
    <property type="entry name" value="Abhydro_lipase"/>
    <property type="match status" value="1"/>
</dbReference>
<dbReference type="OMA" id="GYPYEKY"/>
<feature type="active site" description="Nucleophile" evidence="8">
    <location>
        <position position="198"/>
    </location>
</feature>
<evidence type="ECO:0000256" key="9">
    <source>
        <dbReference type="SAM" id="SignalP"/>
    </source>
</evidence>
<evidence type="ECO:0000256" key="7">
    <source>
        <dbReference type="PIRNR" id="PIRNR000862"/>
    </source>
</evidence>
<dbReference type="InterPro" id="IPR025483">
    <property type="entry name" value="Lipase_euk"/>
</dbReference>
<keyword evidence="2 9" id="KW-0732">Signal</keyword>
<dbReference type="OrthoDB" id="7958685at2759"/>
<feature type="chain" id="PRO_5004591024" description="Lipase" evidence="9">
    <location>
        <begin position="23"/>
        <end position="427"/>
    </location>
</feature>
<dbReference type="FunFam" id="3.40.50.1820:FF:000057">
    <property type="entry name" value="Lipase"/>
    <property type="match status" value="1"/>
</dbReference>
<feature type="signal peptide" evidence="9">
    <location>
        <begin position="1"/>
        <end position="22"/>
    </location>
</feature>
<dbReference type="InterPro" id="IPR000073">
    <property type="entry name" value="AB_hydrolase_1"/>
</dbReference>
<proteinExistence type="inferred from homology"/>
<evidence type="ECO:0000256" key="5">
    <source>
        <dbReference type="ARBA" id="ARBA00023098"/>
    </source>
</evidence>
<feature type="domain" description="AB hydrolase-1" evidence="10">
    <location>
        <begin position="126"/>
        <end position="246"/>
    </location>
</feature>
<dbReference type="Gene3D" id="3.40.50.1820">
    <property type="entry name" value="alpha/beta hydrolase"/>
    <property type="match status" value="1"/>
</dbReference>
<reference evidence="13" key="1">
    <citation type="submission" date="2011-08" db="EMBL/GenBank/DDBJ databases">
        <authorList>
            <person name="Rombauts S."/>
        </authorList>
    </citation>
    <scope>NUCLEOTIDE SEQUENCE</scope>
    <source>
        <strain evidence="13">London</strain>
    </source>
</reference>
<evidence type="ECO:0000259" key="10">
    <source>
        <dbReference type="Pfam" id="PF00561"/>
    </source>
</evidence>
<feature type="active site" description="Charge relay system" evidence="8">
    <location>
        <position position="368"/>
    </location>
</feature>
<dbReference type="SUPFAM" id="SSF53474">
    <property type="entry name" value="alpha/beta-Hydrolases"/>
    <property type="match status" value="1"/>
</dbReference>
<keyword evidence="6" id="KW-0325">Glycoprotein</keyword>
<keyword evidence="5" id="KW-0443">Lipid metabolism</keyword>
<dbReference type="Pfam" id="PF00561">
    <property type="entry name" value="Abhydrolase_1"/>
    <property type="match status" value="1"/>
</dbReference>
<evidence type="ECO:0000256" key="8">
    <source>
        <dbReference type="PIRSR" id="PIRSR000862-1"/>
    </source>
</evidence>
<dbReference type="Proteomes" id="UP000015104">
    <property type="component" value="Unassembled WGS sequence"/>
</dbReference>
<dbReference type="GO" id="GO:0016788">
    <property type="term" value="F:hydrolase activity, acting on ester bonds"/>
    <property type="evidence" value="ECO:0007669"/>
    <property type="project" value="InterPro"/>
</dbReference>
<dbReference type="AlphaFoldDB" id="T1JZL2"/>
<evidence type="ECO:0000256" key="6">
    <source>
        <dbReference type="ARBA" id="ARBA00023180"/>
    </source>
</evidence>
<name>T1JZL2_TETUR</name>
<evidence type="ECO:0000256" key="1">
    <source>
        <dbReference type="ARBA" id="ARBA00010701"/>
    </source>
</evidence>
<sequence>MLPKLGLIYLIIVQFSFVLTWTVDPDEDRDIAQLIESRGFGCERHYITTEDGYILSVFRIINPLVDVNLVSKKRPIVLQHGLLASGVDFLIASPGGSIKEWVDRGFIDNDFNSIYDNSIDDTVANNLGFVLANLGYDVWISNTRGNVYSRNHTHLDPDKDSEFWQFTFDEMVAYDCPAVINHVLKETKQETLGWVGHSQGTLMMFGLLASKPEYSNIVKPFIALAPVARIDHVKSPIRLLSKIKPIVDYFKKHAEELLPNSGMIKHLEKHICTPKFHFICTDIVFMLMGFDSEQLNMTRLPVYAAHLPAGTSTWNIVHFSQLLKSTALLKYDFGVKGNLRKYGSPNPPKYPLEKINSTNIALFYSKNDLLADPKDVSILKSILKGPLLLDYLVPFKKWNHMDFTYGIQSGYYINRIVIDVLRRFDKW</sequence>
<evidence type="ECO:0000256" key="3">
    <source>
        <dbReference type="ARBA" id="ARBA00022801"/>
    </source>
</evidence>
<organism evidence="12 13">
    <name type="scientific">Tetranychus urticae</name>
    <name type="common">Two-spotted spider mite</name>
    <dbReference type="NCBI Taxonomy" id="32264"/>
    <lineage>
        <taxon>Eukaryota</taxon>
        <taxon>Metazoa</taxon>
        <taxon>Ecdysozoa</taxon>
        <taxon>Arthropoda</taxon>
        <taxon>Chelicerata</taxon>
        <taxon>Arachnida</taxon>
        <taxon>Acari</taxon>
        <taxon>Acariformes</taxon>
        <taxon>Trombidiformes</taxon>
        <taxon>Prostigmata</taxon>
        <taxon>Eleutherengona</taxon>
        <taxon>Raphignathae</taxon>
        <taxon>Tetranychoidea</taxon>
        <taxon>Tetranychidae</taxon>
        <taxon>Tetranychus</taxon>
    </lineage>
</organism>
<feature type="active site" description="Charge relay system" evidence="8">
    <location>
        <position position="400"/>
    </location>
</feature>
<feature type="domain" description="Partial AB-hydrolase lipase" evidence="11">
    <location>
        <begin position="31"/>
        <end position="91"/>
    </location>
</feature>
<dbReference type="KEGG" id="tut:107359163"/>
<keyword evidence="13" id="KW-1185">Reference proteome</keyword>
<comment type="similarity">
    <text evidence="1 7">Belongs to the AB hydrolase superfamily. Lipase family.</text>
</comment>
<protein>
    <recommendedName>
        <fullName evidence="7">Lipase</fullName>
    </recommendedName>
</protein>
<evidence type="ECO:0000259" key="11">
    <source>
        <dbReference type="Pfam" id="PF04083"/>
    </source>
</evidence>
<dbReference type="PIRSF" id="PIRSF000862">
    <property type="entry name" value="Steryl_ester_lip"/>
    <property type="match status" value="1"/>
</dbReference>
<dbReference type="InterPro" id="IPR006693">
    <property type="entry name" value="AB_hydrolase_lipase"/>
</dbReference>
<dbReference type="EMBL" id="CAEY01001121">
    <property type="status" value="NOT_ANNOTATED_CDS"/>
    <property type="molecule type" value="Genomic_DNA"/>
</dbReference>
<dbReference type="EnsemblMetazoa" id="tetur03g04340.1">
    <property type="protein sequence ID" value="tetur03g04340.1"/>
    <property type="gene ID" value="tetur03g04340"/>
</dbReference>
<accession>T1JZL2</accession>
<reference evidence="12" key="2">
    <citation type="submission" date="2015-06" db="UniProtKB">
        <authorList>
            <consortium name="EnsemblMetazoa"/>
        </authorList>
    </citation>
    <scope>IDENTIFICATION</scope>
</reference>
<dbReference type="InterPro" id="IPR029058">
    <property type="entry name" value="AB_hydrolase_fold"/>
</dbReference>
<dbReference type="HOGENOM" id="CLU_010974_0_0_1"/>
<evidence type="ECO:0000313" key="13">
    <source>
        <dbReference type="Proteomes" id="UP000015104"/>
    </source>
</evidence>